<dbReference type="EMBL" id="CAWYQH010000013">
    <property type="protein sequence ID" value="CAK8675269.1"/>
    <property type="molecule type" value="Genomic_DNA"/>
</dbReference>
<organism evidence="2 3">
    <name type="scientific">Clavelina lepadiformis</name>
    <name type="common">Light-bulb sea squirt</name>
    <name type="synonym">Ascidia lepadiformis</name>
    <dbReference type="NCBI Taxonomy" id="159417"/>
    <lineage>
        <taxon>Eukaryota</taxon>
        <taxon>Metazoa</taxon>
        <taxon>Chordata</taxon>
        <taxon>Tunicata</taxon>
        <taxon>Ascidiacea</taxon>
        <taxon>Aplousobranchia</taxon>
        <taxon>Clavelinidae</taxon>
        <taxon>Clavelina</taxon>
    </lineage>
</organism>
<feature type="region of interest" description="Disordered" evidence="1">
    <location>
        <begin position="432"/>
        <end position="454"/>
    </location>
</feature>
<evidence type="ECO:0000313" key="2">
    <source>
        <dbReference type="EMBL" id="CAK8675269.1"/>
    </source>
</evidence>
<feature type="region of interest" description="Disordered" evidence="1">
    <location>
        <begin position="165"/>
        <end position="204"/>
    </location>
</feature>
<accession>A0ABP0F6C7</accession>
<evidence type="ECO:0000256" key="1">
    <source>
        <dbReference type="SAM" id="MobiDB-lite"/>
    </source>
</evidence>
<feature type="region of interest" description="Disordered" evidence="1">
    <location>
        <begin position="62"/>
        <end position="88"/>
    </location>
</feature>
<dbReference type="Proteomes" id="UP001642483">
    <property type="component" value="Unassembled WGS sequence"/>
</dbReference>
<feature type="compositionally biased region" description="Basic and acidic residues" evidence="1">
    <location>
        <begin position="174"/>
        <end position="183"/>
    </location>
</feature>
<feature type="compositionally biased region" description="Basic and acidic residues" evidence="1">
    <location>
        <begin position="62"/>
        <end position="71"/>
    </location>
</feature>
<comment type="caution">
    <text evidence="2">The sequence shown here is derived from an EMBL/GenBank/DDBJ whole genome shotgun (WGS) entry which is preliminary data.</text>
</comment>
<evidence type="ECO:0000313" key="3">
    <source>
        <dbReference type="Proteomes" id="UP001642483"/>
    </source>
</evidence>
<protein>
    <submittedName>
        <fullName evidence="2">Uncharacterized protein</fullName>
    </submittedName>
</protein>
<feature type="compositionally biased region" description="Polar residues" evidence="1">
    <location>
        <begin position="439"/>
        <end position="450"/>
    </location>
</feature>
<keyword evidence="3" id="KW-1185">Reference proteome</keyword>
<name>A0ABP0F6C7_CLALP</name>
<feature type="region of interest" description="Disordered" evidence="1">
    <location>
        <begin position="125"/>
        <end position="149"/>
    </location>
</feature>
<feature type="region of interest" description="Disordered" evidence="1">
    <location>
        <begin position="326"/>
        <end position="359"/>
    </location>
</feature>
<proteinExistence type="predicted"/>
<reference evidence="2 3" key="1">
    <citation type="submission" date="2024-02" db="EMBL/GenBank/DDBJ databases">
        <authorList>
            <person name="Daric V."/>
            <person name="Darras S."/>
        </authorList>
    </citation>
    <scope>NUCLEOTIDE SEQUENCE [LARGE SCALE GENOMIC DNA]</scope>
</reference>
<sequence>MYCPVGLRHDFNTPISMKEHHYTTLCIGMLSTEEKQLVMFQHLSQYEKQKQSCLPSSITASERRVKFHDQSESGYSTTTSSDDGNHNQFVLMNGKNMSSDILKRMHFKHAVQVLPLMGYEQQNHLDQRQSVDPFSRPQPRHIAEDRDSTEMYNQSFEEISSNCNTTNKFNVVDNNHKSEETGSRRSSTSPESFDSNSNHELDSHDNARSYFDQHTYYDPYYDLCGLSQNSASNLTKTGGLQTQLDADESASESSGNRGILKKSHRAKSVEILTDPIHSDSSEWYQELNHNSISYSDYSTPVTTQQDCFHGDPIRVPAMYPSGVYNSPTSQSVEGNRKSAFTPVKSKKQRANSSGDLSDGSLIFSPVQGPAVLDYVTSCDQFKSLQETDRSFPAQHLLPTQDKSGIMSEQTDYSTTKRLNNNRQIDAAPYTQGESDIHQNHPSSVSQSSQHEPAKHAIGRLTKDLRNQHLKGIKDNDSFVENNNSRHSIRHVPNVETLVNDAVRLQDYVENVSAKDLKNLLIDKLDSKDPKMIKALAVLIPKTATEQRMAHCVRCHKDYNPKERSRCYLPHPQTMVFKVGQDSEGTDFICDCCSTSFRLLKMGFYEETTNALLTGHCYSGQHTSDPESVDYRKDDGAAKSCEENGCVEFYV</sequence>
<gene>
    <name evidence="2" type="ORF">CVLEPA_LOCUS4862</name>
</gene>
<feature type="region of interest" description="Disordered" evidence="1">
    <location>
        <begin position="243"/>
        <end position="262"/>
    </location>
</feature>